<name>A0A1B9J1Z2_9TREE</name>
<proteinExistence type="predicted"/>
<keyword evidence="2" id="KW-1185">Reference proteome</keyword>
<protein>
    <submittedName>
        <fullName evidence="1">Uncharacterized protein</fullName>
    </submittedName>
</protein>
<evidence type="ECO:0000313" key="2">
    <source>
        <dbReference type="Proteomes" id="UP000092583"/>
    </source>
</evidence>
<gene>
    <name evidence="1" type="ORF">L486_01420</name>
</gene>
<organism evidence="1 2">
    <name type="scientific">Kwoniella mangroviensis CBS 10435</name>
    <dbReference type="NCBI Taxonomy" id="1331196"/>
    <lineage>
        <taxon>Eukaryota</taxon>
        <taxon>Fungi</taxon>
        <taxon>Dikarya</taxon>
        <taxon>Basidiomycota</taxon>
        <taxon>Agaricomycotina</taxon>
        <taxon>Tremellomycetes</taxon>
        <taxon>Tremellales</taxon>
        <taxon>Cryptococcaceae</taxon>
        <taxon>Kwoniella</taxon>
    </lineage>
</organism>
<dbReference type="AlphaFoldDB" id="A0A1B9J1Z2"/>
<reference evidence="2" key="2">
    <citation type="submission" date="2013-12" db="EMBL/GenBank/DDBJ databases">
        <title>Evolution of pathogenesis and genome organization in the Tremellales.</title>
        <authorList>
            <person name="Cuomo C."/>
            <person name="Litvintseva A."/>
            <person name="Heitman J."/>
            <person name="Chen Y."/>
            <person name="Sun S."/>
            <person name="Springer D."/>
            <person name="Dromer F."/>
            <person name="Young S."/>
            <person name="Zeng Q."/>
            <person name="Chapman S."/>
            <person name="Gujja S."/>
            <person name="Saif S."/>
            <person name="Birren B."/>
        </authorList>
    </citation>
    <scope>NUCLEOTIDE SEQUENCE [LARGE SCALE GENOMIC DNA]</scope>
    <source>
        <strain evidence="2">CBS 10435</strain>
    </source>
</reference>
<reference evidence="1 2" key="1">
    <citation type="submission" date="2013-07" db="EMBL/GenBank/DDBJ databases">
        <title>The Genome Sequence of Kwoniella mangroviensis CBS10435.</title>
        <authorList>
            <consortium name="The Broad Institute Genome Sequencing Platform"/>
            <person name="Cuomo C."/>
            <person name="Litvintseva A."/>
            <person name="Chen Y."/>
            <person name="Heitman J."/>
            <person name="Sun S."/>
            <person name="Springer D."/>
            <person name="Dromer F."/>
            <person name="Young S.K."/>
            <person name="Zeng Q."/>
            <person name="Gargeya S."/>
            <person name="Fitzgerald M."/>
            <person name="Abouelleil A."/>
            <person name="Alvarado L."/>
            <person name="Berlin A.M."/>
            <person name="Chapman S.B."/>
            <person name="Dewar J."/>
            <person name="Goldberg J."/>
            <person name="Griggs A."/>
            <person name="Gujja S."/>
            <person name="Hansen M."/>
            <person name="Howarth C."/>
            <person name="Imamovic A."/>
            <person name="Larimer J."/>
            <person name="McCowan C."/>
            <person name="Murphy C."/>
            <person name="Pearson M."/>
            <person name="Priest M."/>
            <person name="Roberts A."/>
            <person name="Saif S."/>
            <person name="Shea T."/>
            <person name="Sykes S."/>
            <person name="Wortman J."/>
            <person name="Nusbaum C."/>
            <person name="Birren B."/>
        </authorList>
    </citation>
    <scope>NUCLEOTIDE SEQUENCE [LARGE SCALE GENOMIC DNA]</scope>
    <source>
        <strain evidence="1 2">CBS 10435</strain>
    </source>
</reference>
<sequence>MYHTAQLVQTASVSAFVGTVFANLAKSGSADDEKTLKDALEKEAAKFKQRSEDAK</sequence>
<accession>A0A1B9J1Z2</accession>
<dbReference type="Proteomes" id="UP000092583">
    <property type="component" value="Unassembled WGS sequence"/>
</dbReference>
<evidence type="ECO:0000313" key="1">
    <source>
        <dbReference type="EMBL" id="OCF61759.1"/>
    </source>
</evidence>
<dbReference type="EMBL" id="KI669459">
    <property type="protein sequence ID" value="OCF61759.1"/>
    <property type="molecule type" value="Genomic_DNA"/>
</dbReference>